<dbReference type="Pfam" id="PF13715">
    <property type="entry name" value="CarbopepD_reg_2"/>
    <property type="match status" value="1"/>
</dbReference>
<dbReference type="NCBIfam" id="TIGR04057">
    <property type="entry name" value="SusC_RagA_signa"/>
    <property type="match status" value="1"/>
</dbReference>
<keyword evidence="4" id="KW-0812">Transmembrane</keyword>
<dbReference type="PROSITE" id="PS52016">
    <property type="entry name" value="TONB_DEPENDENT_REC_3"/>
    <property type="match status" value="1"/>
</dbReference>
<dbReference type="InterPro" id="IPR037066">
    <property type="entry name" value="Plug_dom_sf"/>
</dbReference>
<keyword evidence="6" id="KW-0675">Receptor</keyword>
<name>A0ABR7DVM3_9BACT</name>
<protein>
    <submittedName>
        <fullName evidence="6">TonB-dependent receptor</fullName>
    </submittedName>
</protein>
<keyword evidence="2 4" id="KW-0472">Membrane</keyword>
<feature type="domain" description="Secretin/TonB short N-terminal" evidence="5">
    <location>
        <begin position="76"/>
        <end position="127"/>
    </location>
</feature>
<accession>A0ABR7DVM3</accession>
<dbReference type="EMBL" id="JACOOI010000001">
    <property type="protein sequence ID" value="MBC5641545.1"/>
    <property type="molecule type" value="Genomic_DNA"/>
</dbReference>
<proteinExistence type="inferred from homology"/>
<dbReference type="InterPro" id="IPR039426">
    <property type="entry name" value="TonB-dep_rcpt-like"/>
</dbReference>
<dbReference type="NCBIfam" id="TIGR04056">
    <property type="entry name" value="OMP_RagA_SusC"/>
    <property type="match status" value="1"/>
</dbReference>
<comment type="caution">
    <text evidence="6">The sequence shown here is derived from an EMBL/GenBank/DDBJ whole genome shotgun (WGS) entry which is preliminary data.</text>
</comment>
<dbReference type="Pfam" id="PF07715">
    <property type="entry name" value="Plug"/>
    <property type="match status" value="1"/>
</dbReference>
<dbReference type="InterPro" id="IPR011662">
    <property type="entry name" value="Secretin/TonB_short_N"/>
</dbReference>
<dbReference type="SUPFAM" id="SSF49464">
    <property type="entry name" value="Carboxypeptidase regulatory domain-like"/>
    <property type="match status" value="1"/>
</dbReference>
<organism evidence="6 7">
    <name type="scientific">Parabacteroides segnis</name>
    <dbReference type="NCBI Taxonomy" id="2763058"/>
    <lineage>
        <taxon>Bacteria</taxon>
        <taxon>Pseudomonadati</taxon>
        <taxon>Bacteroidota</taxon>
        <taxon>Bacteroidia</taxon>
        <taxon>Bacteroidales</taxon>
        <taxon>Tannerellaceae</taxon>
        <taxon>Parabacteroides</taxon>
    </lineage>
</organism>
<evidence type="ECO:0000313" key="6">
    <source>
        <dbReference type="EMBL" id="MBC5641545.1"/>
    </source>
</evidence>
<dbReference type="Gene3D" id="2.60.40.1120">
    <property type="entry name" value="Carboxypeptidase-like, regulatory domain"/>
    <property type="match status" value="1"/>
</dbReference>
<reference evidence="6 7" key="1">
    <citation type="submission" date="2020-08" db="EMBL/GenBank/DDBJ databases">
        <title>Genome public.</title>
        <authorList>
            <person name="Liu C."/>
            <person name="Sun Q."/>
        </authorList>
    </citation>
    <scope>NUCLEOTIDE SEQUENCE [LARGE SCALE GENOMIC DNA]</scope>
    <source>
        <strain evidence="6 7">BX2</strain>
    </source>
</reference>
<keyword evidence="1 4" id="KW-0813">Transport</keyword>
<dbReference type="InterPro" id="IPR023997">
    <property type="entry name" value="TonB-dep_OMP_SusC/RagA_CS"/>
</dbReference>
<evidence type="ECO:0000313" key="7">
    <source>
        <dbReference type="Proteomes" id="UP000644010"/>
    </source>
</evidence>
<sequence>MSKVMKKNLLLLFNCVNYIELKHTIRIMKITTVLTLIAIFQLSATSLHSQNAKVSISRNNLPLKEFINEIERQTDYLFMYSEKEIDLQEQIQVNAKNKPVSQVLEEAFDNSQIKYNFNEGYISLRKAEKGSINQDKRKISGIVKDATGTPVIGANVVVKGTTIGNVTDIDGRFSLEIPENATLTISYIGYLTQEIAVGNRSDLSIQLKEDSETLDEVVVIGYGTTSAKKMVSAVTAVKGEKLQDLPFPNVASTLQGRASGVIVQNQGGEPGSEPKISIRGGGDPVYVIDGIISTDSWEFKSLNPEDIESISILKDAASLAVYGSRAADGIVLVKTKEGRKGKRSIVYSFNAQYSQPTVIPKKLDSYTYADLQNQAGIADGYGEYHQFSKDEMDIIRNQSDPYLYPNTDWYSLGLKNFAPEYRHSLSMTGNQKDVNYYLSLGLFDQGSLYTSDALNYSRYNLRSNVNTTFEEIGLKVSLNINAAMEKKKYPSFAANSIWDHLNAKSPLDLAYNEDGTLSTVSDNPLMEMDERSGYDKNDGMYLNTQFVADWAVPWVKGLSLGSMFYYRLNSSHVKKLSARAPQYGKDGTLLEVTKPSLREEAYFGESYQFELSAAFLRTFADVHSIDAKFVFTAAENTGHDFWASRRDYLSTTVDQLFAGSSTTMQNSGNSEEGGRLGLVGRLKYDFANRYYIEGSFRYDGSDNFAPGHRWGFFPSVALGWDITEEPFFKSWNRGNIDLLKLRGSYGQMGTESGVNKFGYLSTYNMVENSICIGGELASGFNEGALTSPELLSWYTRNSLNYGIDVAFFNYRLKGSADYFFYVTKGGLVSPEDRYTTPLGTKLPQIKSKNEHRREGFELSMRWGDNIGSDFQYEVGTNMTYYNNLYVVKQEEALSTLMNPYKRSTHQTDYYDVILIDNGLYQSPEQVLGVPRRLSSSETKLGDIVYQDLNGDGKIDAEDQVRYGMPTAPHFTYGVDFAFSYKGFSLSGLFYGTGKRNMEFGVNTKNDQSVHVKNEYQLDYWKEDNRDATFPRKSLSANVNGGNNQEKSSFWVKNASFLRLKNLSLAYDFKYKLLKKANWLSTCKVNVTGANLFTISGVSDYFDPETTSTNGGYPVQRVYSVGVTVGF</sequence>
<gene>
    <name evidence="6" type="ORF">H8S77_01400</name>
</gene>
<dbReference type="Gene3D" id="2.170.130.10">
    <property type="entry name" value="TonB-dependent receptor, plug domain"/>
    <property type="match status" value="1"/>
</dbReference>
<evidence type="ECO:0000256" key="1">
    <source>
        <dbReference type="ARBA" id="ARBA00022448"/>
    </source>
</evidence>
<dbReference type="Proteomes" id="UP000644010">
    <property type="component" value="Unassembled WGS sequence"/>
</dbReference>
<keyword evidence="3 4" id="KW-0998">Cell outer membrane</keyword>
<keyword evidence="4" id="KW-1134">Transmembrane beta strand</keyword>
<dbReference type="InterPro" id="IPR012910">
    <property type="entry name" value="Plug_dom"/>
</dbReference>
<dbReference type="InterPro" id="IPR023996">
    <property type="entry name" value="TonB-dep_OMP_SusC/RagA"/>
</dbReference>
<dbReference type="RefSeq" id="WP_186958003.1">
    <property type="nucleotide sequence ID" value="NZ_JACOOI010000001.1"/>
</dbReference>
<evidence type="ECO:0000256" key="4">
    <source>
        <dbReference type="PROSITE-ProRule" id="PRU01360"/>
    </source>
</evidence>
<comment type="similarity">
    <text evidence="4">Belongs to the TonB-dependent receptor family.</text>
</comment>
<keyword evidence="7" id="KW-1185">Reference proteome</keyword>
<comment type="subcellular location">
    <subcellularLocation>
        <location evidence="4">Cell outer membrane</location>
        <topology evidence="4">Multi-pass membrane protein</topology>
    </subcellularLocation>
</comment>
<evidence type="ECO:0000256" key="3">
    <source>
        <dbReference type="ARBA" id="ARBA00023237"/>
    </source>
</evidence>
<evidence type="ECO:0000259" key="5">
    <source>
        <dbReference type="SMART" id="SM00965"/>
    </source>
</evidence>
<dbReference type="SUPFAM" id="SSF56935">
    <property type="entry name" value="Porins"/>
    <property type="match status" value="1"/>
</dbReference>
<evidence type="ECO:0000256" key="2">
    <source>
        <dbReference type="ARBA" id="ARBA00023136"/>
    </source>
</evidence>
<dbReference type="InterPro" id="IPR008969">
    <property type="entry name" value="CarboxyPept-like_regulatory"/>
</dbReference>
<dbReference type="SMART" id="SM00965">
    <property type="entry name" value="STN"/>
    <property type="match status" value="1"/>
</dbReference>